<evidence type="ECO:0000313" key="2">
    <source>
        <dbReference type="EMBL" id="KAE8155966.1"/>
    </source>
</evidence>
<evidence type="ECO:0000256" key="1">
    <source>
        <dbReference type="SAM" id="Phobius"/>
    </source>
</evidence>
<name>A0A5N6UBL2_ASPTM</name>
<organism evidence="2 3">
    <name type="scientific">Aspergillus tamarii</name>
    <dbReference type="NCBI Taxonomy" id="41984"/>
    <lineage>
        <taxon>Eukaryota</taxon>
        <taxon>Fungi</taxon>
        <taxon>Dikarya</taxon>
        <taxon>Ascomycota</taxon>
        <taxon>Pezizomycotina</taxon>
        <taxon>Eurotiomycetes</taxon>
        <taxon>Eurotiomycetidae</taxon>
        <taxon>Eurotiales</taxon>
        <taxon>Aspergillaceae</taxon>
        <taxon>Aspergillus</taxon>
        <taxon>Aspergillus subgen. Circumdati</taxon>
    </lineage>
</organism>
<feature type="transmembrane region" description="Helical" evidence="1">
    <location>
        <begin position="51"/>
        <end position="84"/>
    </location>
</feature>
<accession>A0A5N6UBL2</accession>
<feature type="transmembrane region" description="Helical" evidence="1">
    <location>
        <begin position="90"/>
        <end position="108"/>
    </location>
</feature>
<keyword evidence="3" id="KW-1185">Reference proteome</keyword>
<dbReference type="OrthoDB" id="4524712at2759"/>
<protein>
    <submittedName>
        <fullName evidence="2">Uncharacterized protein</fullName>
    </submittedName>
</protein>
<gene>
    <name evidence="2" type="ORF">BDV40DRAFT_282463</name>
</gene>
<keyword evidence="1" id="KW-0812">Transmembrane</keyword>
<sequence length="123" mass="14164">MWLHTQDTEIYMHPSPFPGYPLLLMILPPDLSTVKCILYEMLARMLPSQPALILPIVYTGLVMTIISWGSSFLVLGWFFVVPFITRPFEAYDVAIFWLPKLMFFILSVDFAPLWHPSQVCLAV</sequence>
<keyword evidence="1" id="KW-0472">Membrane</keyword>
<evidence type="ECO:0000313" key="3">
    <source>
        <dbReference type="Proteomes" id="UP000326950"/>
    </source>
</evidence>
<keyword evidence="1" id="KW-1133">Transmembrane helix</keyword>
<reference evidence="2 3" key="1">
    <citation type="submission" date="2019-04" db="EMBL/GenBank/DDBJ databases">
        <title>Friends and foes A comparative genomics study of 23 Aspergillus species from section Flavi.</title>
        <authorList>
            <consortium name="DOE Joint Genome Institute"/>
            <person name="Kjaerbolling I."/>
            <person name="Vesth T."/>
            <person name="Frisvad J.C."/>
            <person name="Nybo J.L."/>
            <person name="Theobald S."/>
            <person name="Kildgaard S."/>
            <person name="Isbrandt T."/>
            <person name="Kuo A."/>
            <person name="Sato A."/>
            <person name="Lyhne E.K."/>
            <person name="Kogle M.E."/>
            <person name="Wiebenga A."/>
            <person name="Kun R.S."/>
            <person name="Lubbers R.J."/>
            <person name="Makela M.R."/>
            <person name="Barry K."/>
            <person name="Chovatia M."/>
            <person name="Clum A."/>
            <person name="Daum C."/>
            <person name="Haridas S."/>
            <person name="He G."/>
            <person name="LaButti K."/>
            <person name="Lipzen A."/>
            <person name="Mondo S."/>
            <person name="Riley R."/>
            <person name="Salamov A."/>
            <person name="Simmons B.A."/>
            <person name="Magnuson J.K."/>
            <person name="Henrissat B."/>
            <person name="Mortensen U.H."/>
            <person name="Larsen T.O."/>
            <person name="Devries R.P."/>
            <person name="Grigoriev I.V."/>
            <person name="Machida M."/>
            <person name="Baker S.E."/>
            <person name="Andersen M.R."/>
        </authorList>
    </citation>
    <scope>NUCLEOTIDE SEQUENCE [LARGE SCALE GENOMIC DNA]</scope>
    <source>
        <strain evidence="2 3">CBS 117626</strain>
    </source>
</reference>
<dbReference type="Proteomes" id="UP000326950">
    <property type="component" value="Unassembled WGS sequence"/>
</dbReference>
<proteinExistence type="predicted"/>
<feature type="transmembrane region" description="Helical" evidence="1">
    <location>
        <begin position="20"/>
        <end position="39"/>
    </location>
</feature>
<dbReference type="AlphaFoldDB" id="A0A5N6UBL2"/>
<dbReference type="EMBL" id="ML738788">
    <property type="protein sequence ID" value="KAE8155966.1"/>
    <property type="molecule type" value="Genomic_DNA"/>
</dbReference>